<evidence type="ECO:0000313" key="5">
    <source>
        <dbReference type="Proteomes" id="UP001058072"/>
    </source>
</evidence>
<accession>A0A9Q9CGJ5</accession>
<proteinExistence type="predicted"/>
<sequence length="267" mass="30675">MGTKNKSYYRNWYQHWKEEEQEKLEQSMNEVRAYQHNIESTQYKANHDLSRQYGGYTQSVHRKSQSPYSATRRKSQMADINLSNQNQFSDILRGLLVGLPLVVVLLTLLYAGGVIPQETVNRLFGMTTTSPVTEYIEQYDELMVLHNNINKSLSEHIGANNITPTYLQELKSQQQNIINKTQELLANKDESFSEMGRLLNLKLMSLDQLINQVTSSESVTEEITQSYNQFVSDQNEVANQIVLALTSLLDNNNIKYTKQVNGSIQIK</sequence>
<evidence type="ECO:0000313" key="3">
    <source>
        <dbReference type="EMBL" id="UUF08150.1"/>
    </source>
</evidence>
<organism evidence="3 5">
    <name type="scientific">Turicibacter bilis</name>
    <dbReference type="NCBI Taxonomy" id="2735723"/>
    <lineage>
        <taxon>Bacteria</taxon>
        <taxon>Bacillati</taxon>
        <taxon>Bacillota</taxon>
        <taxon>Erysipelotrichia</taxon>
        <taxon>Erysipelotrichales</taxon>
        <taxon>Turicibacteraceae</taxon>
        <taxon>Turicibacter</taxon>
    </lineage>
</organism>
<feature type="transmembrane region" description="Helical" evidence="1">
    <location>
        <begin position="91"/>
        <end position="112"/>
    </location>
</feature>
<keyword evidence="4" id="KW-1185">Reference proteome</keyword>
<keyword evidence="1" id="KW-0812">Transmembrane</keyword>
<dbReference type="EMBL" id="CP071250">
    <property type="protein sequence ID" value="UUF08150.1"/>
    <property type="molecule type" value="Genomic_DNA"/>
</dbReference>
<keyword evidence="1" id="KW-1133">Transmembrane helix</keyword>
<dbReference type="RefSeq" id="WP_055242532.1">
    <property type="nucleotide sequence ID" value="NZ_CP071249.1"/>
</dbReference>
<reference evidence="3 4" key="1">
    <citation type="submission" date="2021-03" db="EMBL/GenBank/DDBJ databases">
        <title>Comparative Genomics and Metabolomics in the genus Turicibacter.</title>
        <authorList>
            <person name="Maki J."/>
            <person name="Looft T."/>
        </authorList>
    </citation>
    <scope>NUCLEOTIDE SEQUENCE</scope>
    <source>
        <strain evidence="3">ISU324</strain>
        <strain evidence="2 4">MMM721</strain>
    </source>
</reference>
<evidence type="ECO:0000313" key="2">
    <source>
        <dbReference type="EMBL" id="UUF06922.1"/>
    </source>
</evidence>
<dbReference type="Proteomes" id="UP001058072">
    <property type="component" value="Chromosome"/>
</dbReference>
<dbReference type="Proteomes" id="UP001058016">
    <property type="component" value="Chromosome"/>
</dbReference>
<name>A0A9Q9CGJ5_9FIRM</name>
<evidence type="ECO:0000313" key="4">
    <source>
        <dbReference type="Proteomes" id="UP001058016"/>
    </source>
</evidence>
<gene>
    <name evidence="2" type="ORF">J0J69_05240</name>
    <name evidence="3" type="ORF">J0J70_11215</name>
</gene>
<dbReference type="AlphaFoldDB" id="A0A9Q9CGJ5"/>
<keyword evidence="1" id="KW-0472">Membrane</keyword>
<protein>
    <submittedName>
        <fullName evidence="3">Uncharacterized protein</fullName>
    </submittedName>
</protein>
<dbReference type="EMBL" id="CP071249">
    <property type="protein sequence ID" value="UUF06922.1"/>
    <property type="molecule type" value="Genomic_DNA"/>
</dbReference>
<evidence type="ECO:0000256" key="1">
    <source>
        <dbReference type="SAM" id="Phobius"/>
    </source>
</evidence>